<dbReference type="Proteomes" id="UP000789570">
    <property type="component" value="Unassembled WGS sequence"/>
</dbReference>
<evidence type="ECO:0000256" key="1">
    <source>
        <dbReference type="SAM" id="Coils"/>
    </source>
</evidence>
<keyword evidence="1" id="KW-0175">Coiled coil</keyword>
<comment type="caution">
    <text evidence="2">The sequence shown here is derived from an EMBL/GenBank/DDBJ whole genome shotgun (WGS) entry which is preliminary data.</text>
</comment>
<name>A0A9N9BU48_9GLOM</name>
<sequence length="190" mass="22168">MVDLEISLEAQESELEKFRESLKEKKTCTLVRENQQSLIDVNQSEYNILKEKVDSIKQDLKQTKEDTVTIKESCRKKRQVLSRLIKLKHSGRIKSLYDRLVVDSIEDGQTSKDDRFIPAFYRCYKTLWLPKIYNKRIGSHLLILDGQLIDKSCTMSGGEKKDELPKLEFELSKLEMDANACAKRITYTEK</sequence>
<evidence type="ECO:0000313" key="3">
    <source>
        <dbReference type="Proteomes" id="UP000789570"/>
    </source>
</evidence>
<feature type="non-terminal residue" evidence="2">
    <location>
        <position position="190"/>
    </location>
</feature>
<organism evidence="2 3">
    <name type="scientific">Funneliformis caledonium</name>
    <dbReference type="NCBI Taxonomy" id="1117310"/>
    <lineage>
        <taxon>Eukaryota</taxon>
        <taxon>Fungi</taxon>
        <taxon>Fungi incertae sedis</taxon>
        <taxon>Mucoromycota</taxon>
        <taxon>Glomeromycotina</taxon>
        <taxon>Glomeromycetes</taxon>
        <taxon>Glomerales</taxon>
        <taxon>Glomeraceae</taxon>
        <taxon>Funneliformis</taxon>
    </lineage>
</organism>
<proteinExistence type="predicted"/>
<feature type="coiled-coil region" evidence="1">
    <location>
        <begin position="1"/>
        <end position="66"/>
    </location>
</feature>
<accession>A0A9N9BU48</accession>
<protein>
    <submittedName>
        <fullName evidence="2">17567_t:CDS:1</fullName>
    </submittedName>
</protein>
<dbReference type="EMBL" id="CAJVPQ010001912">
    <property type="protein sequence ID" value="CAG8575404.1"/>
    <property type="molecule type" value="Genomic_DNA"/>
</dbReference>
<dbReference type="AlphaFoldDB" id="A0A9N9BU48"/>
<evidence type="ECO:0000313" key="2">
    <source>
        <dbReference type="EMBL" id="CAG8575404.1"/>
    </source>
</evidence>
<reference evidence="2" key="1">
    <citation type="submission" date="2021-06" db="EMBL/GenBank/DDBJ databases">
        <authorList>
            <person name="Kallberg Y."/>
            <person name="Tangrot J."/>
            <person name="Rosling A."/>
        </authorList>
    </citation>
    <scope>NUCLEOTIDE SEQUENCE</scope>
    <source>
        <strain evidence="2">UK204</strain>
    </source>
</reference>
<gene>
    <name evidence="2" type="ORF">FCALED_LOCUS7312</name>
</gene>
<keyword evidence="3" id="KW-1185">Reference proteome</keyword>